<name>A0A4Q9Q0T0_9APHY</name>
<protein>
    <submittedName>
        <fullName evidence="2">Uncharacterized protein</fullName>
    </submittedName>
</protein>
<feature type="compositionally biased region" description="Polar residues" evidence="1">
    <location>
        <begin position="189"/>
        <end position="198"/>
    </location>
</feature>
<evidence type="ECO:0000256" key="1">
    <source>
        <dbReference type="SAM" id="MobiDB-lite"/>
    </source>
</evidence>
<evidence type="ECO:0000313" key="2">
    <source>
        <dbReference type="EMBL" id="TBU60772.1"/>
    </source>
</evidence>
<dbReference type="AlphaFoldDB" id="A0A4Q9Q0T0"/>
<proteinExistence type="predicted"/>
<keyword evidence="3" id="KW-1185">Reference proteome</keyword>
<gene>
    <name evidence="2" type="ORF">BD310DRAFT_266459</name>
</gene>
<accession>A0A4Q9Q0T0</accession>
<organism evidence="2 3">
    <name type="scientific">Dichomitus squalens</name>
    <dbReference type="NCBI Taxonomy" id="114155"/>
    <lineage>
        <taxon>Eukaryota</taxon>
        <taxon>Fungi</taxon>
        <taxon>Dikarya</taxon>
        <taxon>Basidiomycota</taxon>
        <taxon>Agaricomycotina</taxon>
        <taxon>Agaricomycetes</taxon>
        <taxon>Polyporales</taxon>
        <taxon>Polyporaceae</taxon>
        <taxon>Dichomitus</taxon>
    </lineage>
</organism>
<feature type="compositionally biased region" description="Low complexity" evidence="1">
    <location>
        <begin position="245"/>
        <end position="260"/>
    </location>
</feature>
<feature type="compositionally biased region" description="Polar residues" evidence="1">
    <location>
        <begin position="147"/>
        <end position="159"/>
    </location>
</feature>
<reference evidence="2 3" key="1">
    <citation type="submission" date="2019-01" db="EMBL/GenBank/DDBJ databases">
        <title>Draft genome sequences of three monokaryotic isolates of the white-rot basidiomycete fungus Dichomitus squalens.</title>
        <authorList>
            <consortium name="DOE Joint Genome Institute"/>
            <person name="Lopez S.C."/>
            <person name="Andreopoulos B."/>
            <person name="Pangilinan J."/>
            <person name="Lipzen A."/>
            <person name="Riley R."/>
            <person name="Ahrendt S."/>
            <person name="Ng V."/>
            <person name="Barry K."/>
            <person name="Daum C."/>
            <person name="Grigoriev I.V."/>
            <person name="Hilden K.S."/>
            <person name="Makela M.R."/>
            <person name="de Vries R.P."/>
        </authorList>
    </citation>
    <scope>NUCLEOTIDE SEQUENCE [LARGE SCALE GENOMIC DNA]</scope>
    <source>
        <strain evidence="2 3">CBS 464.89</strain>
    </source>
</reference>
<sequence length="442" mass="49369">MAFWTRIAEHSCGPRIYPRALGMLYVVPQGRVTNYYTLSVSSKLRSAMDDVLTAPNECYKGAVKCRIVFSFLIYHHHLCVTSKPPFHYDLYDNHFLTFYTVMAAHRDRRPRRPSVTFGNDTVYFLSPRDEPLSVVSSPQYAPAEQSPHAQSFPAFSSISHPGAVQRHTEEIPRAPPGAGASARLAHSANHASQYNTGSADRHVPSAASRFVDEGYRSLAGRGYLDPTPTPTNTPLSCPAPLLQNRSLPSTPSETPLSRSPHNSPPDSPHARSSSSWGTPSPEPDGNPGSNSDISPHLQKPTLRWDLRGDRLQSLDVRPWFDEPAFLSRRTSCELIFEADGKQWRIQVPERRRGRPVTIGDVLSTIDAHVWDKLDVHNFHVNRSRLELADAERSYRYLGAEDSHLNVFRYVDLFAEEKSNFLRLEDADKPGAFLVVIGSSSSA</sequence>
<evidence type="ECO:0000313" key="3">
    <source>
        <dbReference type="Proteomes" id="UP000292082"/>
    </source>
</evidence>
<dbReference type="Proteomes" id="UP000292082">
    <property type="component" value="Unassembled WGS sequence"/>
</dbReference>
<feature type="region of interest" description="Disordered" evidence="1">
    <location>
        <begin position="135"/>
        <end position="202"/>
    </location>
</feature>
<feature type="compositionally biased region" description="Low complexity" evidence="1">
    <location>
        <begin position="176"/>
        <end position="185"/>
    </location>
</feature>
<feature type="region of interest" description="Disordered" evidence="1">
    <location>
        <begin position="221"/>
        <end position="297"/>
    </location>
</feature>
<dbReference type="EMBL" id="ML145102">
    <property type="protein sequence ID" value="TBU60772.1"/>
    <property type="molecule type" value="Genomic_DNA"/>
</dbReference>